<keyword evidence="2" id="KW-0732">Signal</keyword>
<feature type="non-terminal residue" evidence="6">
    <location>
        <position position="1"/>
    </location>
</feature>
<dbReference type="FunFam" id="3.80.10.10:FF:001164">
    <property type="entry name" value="GH01279p"/>
    <property type="match status" value="2"/>
</dbReference>
<dbReference type="PANTHER" id="PTHR48051">
    <property type="match status" value="1"/>
</dbReference>
<evidence type="ECO:0000256" key="3">
    <source>
        <dbReference type="ARBA" id="ARBA00022737"/>
    </source>
</evidence>
<dbReference type="InterPro" id="IPR050216">
    <property type="entry name" value="LRR_domain-containing"/>
</dbReference>
<dbReference type="SMART" id="SM00365">
    <property type="entry name" value="LRR_SD22"/>
    <property type="match status" value="8"/>
</dbReference>
<evidence type="ECO:0000313" key="6">
    <source>
        <dbReference type="EMBL" id="CAE7262297.1"/>
    </source>
</evidence>
<dbReference type="GO" id="GO:0005737">
    <property type="term" value="C:cytoplasm"/>
    <property type="evidence" value="ECO:0007669"/>
    <property type="project" value="TreeGrafter"/>
</dbReference>
<evidence type="ECO:0000256" key="4">
    <source>
        <dbReference type="ARBA" id="ARBA00023180"/>
    </source>
</evidence>
<feature type="transmembrane region" description="Helical" evidence="5">
    <location>
        <begin position="140"/>
        <end position="159"/>
    </location>
</feature>
<reference evidence="6" key="1">
    <citation type="submission" date="2021-02" db="EMBL/GenBank/DDBJ databases">
        <authorList>
            <person name="Dougan E. K."/>
            <person name="Rhodes N."/>
            <person name="Thang M."/>
            <person name="Chan C."/>
        </authorList>
    </citation>
    <scope>NUCLEOTIDE SEQUENCE</scope>
</reference>
<keyword evidence="1" id="KW-0433">Leucine-rich repeat</keyword>
<keyword evidence="3" id="KW-0677">Repeat</keyword>
<proteinExistence type="predicted"/>
<feature type="transmembrane region" description="Helical" evidence="5">
    <location>
        <begin position="44"/>
        <end position="66"/>
    </location>
</feature>
<dbReference type="Gene3D" id="3.80.10.10">
    <property type="entry name" value="Ribonuclease Inhibitor"/>
    <property type="match status" value="4"/>
</dbReference>
<keyword evidence="7" id="KW-1185">Reference proteome</keyword>
<keyword evidence="4" id="KW-0325">Glycoprotein</keyword>
<keyword evidence="5" id="KW-1133">Transmembrane helix</keyword>
<dbReference type="EMBL" id="CAJNIZ010007903">
    <property type="protein sequence ID" value="CAE7262297.1"/>
    <property type="molecule type" value="Genomic_DNA"/>
</dbReference>
<dbReference type="PANTHER" id="PTHR48051:SF54">
    <property type="entry name" value="LEUCINE-RICH REPEAT-CONTAINING PROTEIN"/>
    <property type="match status" value="1"/>
</dbReference>
<accession>A0A812MMH7</accession>
<dbReference type="Proteomes" id="UP000649617">
    <property type="component" value="Unassembled WGS sequence"/>
</dbReference>
<dbReference type="InterPro" id="IPR003591">
    <property type="entry name" value="Leu-rich_rpt_typical-subtyp"/>
</dbReference>
<dbReference type="SUPFAM" id="SSF52058">
    <property type="entry name" value="L domain-like"/>
    <property type="match status" value="2"/>
</dbReference>
<dbReference type="OrthoDB" id="277458at2759"/>
<feature type="transmembrane region" description="Helical" evidence="5">
    <location>
        <begin position="318"/>
        <end position="335"/>
    </location>
</feature>
<comment type="caution">
    <text evidence="6">The sequence shown here is derived from an EMBL/GenBank/DDBJ whole genome shotgun (WGS) entry which is preliminary data.</text>
</comment>
<dbReference type="SMART" id="SM00364">
    <property type="entry name" value="LRR_BAC"/>
    <property type="match status" value="15"/>
</dbReference>
<evidence type="ECO:0000256" key="5">
    <source>
        <dbReference type="SAM" id="Phobius"/>
    </source>
</evidence>
<dbReference type="InterPro" id="IPR001611">
    <property type="entry name" value="Leu-rich_rpt"/>
</dbReference>
<evidence type="ECO:0000256" key="1">
    <source>
        <dbReference type="ARBA" id="ARBA00022614"/>
    </source>
</evidence>
<dbReference type="Pfam" id="PF13855">
    <property type="entry name" value="LRR_8"/>
    <property type="match status" value="5"/>
</dbReference>
<protein>
    <submittedName>
        <fullName evidence="6">Cpn2 protein</fullName>
    </submittedName>
</protein>
<keyword evidence="5" id="KW-0472">Membrane</keyword>
<feature type="transmembrane region" description="Helical" evidence="5">
    <location>
        <begin position="171"/>
        <end position="192"/>
    </location>
</feature>
<feature type="transmembrane region" description="Helical" evidence="5">
    <location>
        <begin position="12"/>
        <end position="32"/>
    </location>
</feature>
<dbReference type="AlphaFoldDB" id="A0A812MMH7"/>
<organism evidence="6 7">
    <name type="scientific">Symbiodinium pilosum</name>
    <name type="common">Dinoflagellate</name>
    <dbReference type="NCBI Taxonomy" id="2952"/>
    <lineage>
        <taxon>Eukaryota</taxon>
        <taxon>Sar</taxon>
        <taxon>Alveolata</taxon>
        <taxon>Dinophyceae</taxon>
        <taxon>Suessiales</taxon>
        <taxon>Symbiodiniaceae</taxon>
        <taxon>Symbiodinium</taxon>
    </lineage>
</organism>
<name>A0A812MMH7_SYMPI</name>
<dbReference type="SMART" id="SM00369">
    <property type="entry name" value="LRR_TYP"/>
    <property type="match status" value="17"/>
</dbReference>
<dbReference type="PROSITE" id="PS51450">
    <property type="entry name" value="LRR"/>
    <property type="match status" value="4"/>
</dbReference>
<dbReference type="InterPro" id="IPR032675">
    <property type="entry name" value="LRR_dom_sf"/>
</dbReference>
<dbReference type="FunFam" id="3.80.10.10:FF:000770">
    <property type="entry name" value="Uncharacterized protein"/>
    <property type="match status" value="1"/>
</dbReference>
<gene>
    <name evidence="6" type="primary">Cpn2</name>
    <name evidence="6" type="ORF">SPIL2461_LOCUS5533</name>
</gene>
<keyword evidence="5" id="KW-0812">Transmembrane</keyword>
<evidence type="ECO:0000256" key="2">
    <source>
        <dbReference type="ARBA" id="ARBA00022729"/>
    </source>
</evidence>
<sequence>MLLCSAYFARQYLIQYAGPSQLPTFLLHLLLYEDQQVVTKEPSWPKALCFALPYAVLVIVFANDLLRCRRPPRRKLKLSQLIYERHFGVFGDYYVFKVAIMQLMTVLLQAFGKVKVLGAIVTFAMSENIVAVSLLEQTFWVFWGLMALNSTYPSLLFVLPDAWWCRYGSAVMDIILDVGYVLTHLLMIVIAMSDLSSEKLVSGNFGEEEEMGFSNRNSARDCADCDLMTLVSFYTRFHVLRGVAPAIFLPQFFAVYGSIAHACCACRAVERVAKLPQLRQFSTRLQEQPGLLRSASSFSSSRLAKLLDSGHWLRLRRCFKVLYSPILLLILVLLLQDPDFYPGAGDFFCFPCRKDQVRFVGAQQLSDLQTKAVYRSCKQQVENVRLESCALAAILHQEEISISGISSIAPGALTALGCHVKRLSFSNSNLTSLPARRFESLGCLLALDLGKSQLQKLDEDAFVGLTELRLLSLSQNKLTNLSANLSHMPRLEQLLLGGKRNKFNKTIVRGNELVHLPLLVHPRLQVLDISENLLTAMPAAAFTGLPALRNLDFCRNQLASLPEGLFPGLTSLQSLDLSWNQLASLPEGLFADLTSLQSLYLDSLPERLFADLTSLQSLSLYSNKLTSLPERLFADLTSLQSLSSDSNELASLPERLFADLTSLQHLGLSWNQLASLPEGLFADLTSLQSLSLYSNKLASLPERLFADLTSLQSFSLHSNKLASLPERMFADLTSLQRLYLYSNELASLPERLFADLTSLRRLGLSRNQLAALPEGLFADLTSLQRLYLDSNELAALPERLFADLTSLQRLSLYSNKLASLPERMFADLTSLQRLYLYSNELASLPERLFADLTSLRRLGLSWNQLAALPKGLFADLTSLQRLYL</sequence>
<evidence type="ECO:0000313" key="7">
    <source>
        <dbReference type="Proteomes" id="UP000649617"/>
    </source>
</evidence>